<name>A0A160T366_9CHLR</name>
<dbReference type="PANTHER" id="PTHR11941">
    <property type="entry name" value="ENOYL-COA HYDRATASE-RELATED"/>
    <property type="match status" value="1"/>
</dbReference>
<dbReference type="RefSeq" id="WP_095043908.1">
    <property type="nucleotide sequence ID" value="NZ_LN890655.1"/>
</dbReference>
<dbReference type="EMBL" id="LN890655">
    <property type="protein sequence ID" value="CUS04591.2"/>
    <property type="molecule type" value="Genomic_DNA"/>
</dbReference>
<proteinExistence type="inferred from homology"/>
<dbReference type="Proteomes" id="UP000215027">
    <property type="component" value="Chromosome I"/>
</dbReference>
<dbReference type="Gene3D" id="3.90.226.10">
    <property type="entry name" value="2-enoyl-CoA Hydratase, Chain A, domain 1"/>
    <property type="match status" value="1"/>
</dbReference>
<dbReference type="AlphaFoldDB" id="A0A160T366"/>
<dbReference type="SUPFAM" id="SSF52096">
    <property type="entry name" value="ClpP/crotonase"/>
    <property type="match status" value="1"/>
</dbReference>
<dbReference type="Gene3D" id="1.10.12.10">
    <property type="entry name" value="Lyase 2-enoyl-coa Hydratase, Chain A, domain 2"/>
    <property type="match status" value="1"/>
</dbReference>
<gene>
    <name evidence="11" type="primary">fadB</name>
    <name evidence="11" type="ORF">CFX0092_A2713</name>
</gene>
<dbReference type="FunFam" id="1.10.12.10:FF:000001">
    <property type="entry name" value="Probable enoyl-CoA hydratase, mitochondrial"/>
    <property type="match status" value="1"/>
</dbReference>
<dbReference type="Pfam" id="PF00378">
    <property type="entry name" value="ECH_1"/>
    <property type="match status" value="1"/>
</dbReference>
<dbReference type="PROSITE" id="PS00166">
    <property type="entry name" value="ENOYL_COA_HYDRATASE"/>
    <property type="match status" value="1"/>
</dbReference>
<evidence type="ECO:0000256" key="5">
    <source>
        <dbReference type="ARBA" id="ARBA00023098"/>
    </source>
</evidence>
<reference evidence="11" key="1">
    <citation type="submission" date="2016-01" db="EMBL/GenBank/DDBJ databases">
        <authorList>
            <person name="Mcilroy J.S."/>
            <person name="Karst M S."/>
            <person name="Albertsen M."/>
        </authorList>
    </citation>
    <scope>NUCLEOTIDE SEQUENCE</scope>
    <source>
        <strain evidence="11">Cfx-K</strain>
    </source>
</reference>
<evidence type="ECO:0000256" key="4">
    <source>
        <dbReference type="ARBA" id="ARBA00022832"/>
    </source>
</evidence>
<evidence type="ECO:0000313" key="11">
    <source>
        <dbReference type="EMBL" id="CUS04591.2"/>
    </source>
</evidence>
<comment type="function">
    <text evidence="1">Could possibly oxidize fatty acids using specific components.</text>
</comment>
<dbReference type="FunFam" id="3.90.226.10:FF:000019">
    <property type="entry name" value="Enoyl-CoA hydratase, mitochondrial"/>
    <property type="match status" value="1"/>
</dbReference>
<dbReference type="GO" id="GO:0018812">
    <property type="term" value="F:3-hydroxyacyl-CoA dehydratase activity"/>
    <property type="evidence" value="ECO:0007669"/>
    <property type="project" value="RHEA"/>
</dbReference>
<comment type="catalytic activity">
    <reaction evidence="7">
        <text>a (3S)-3-hydroxyacyl-CoA = a (2E)-enoyl-CoA + H2O</text>
        <dbReference type="Rhea" id="RHEA:16105"/>
        <dbReference type="ChEBI" id="CHEBI:15377"/>
        <dbReference type="ChEBI" id="CHEBI:57318"/>
        <dbReference type="ChEBI" id="CHEBI:58856"/>
        <dbReference type="EC" id="4.2.1.17"/>
    </reaction>
</comment>
<comment type="catalytic activity">
    <reaction evidence="8">
        <text>a 4-saturated-(3S)-3-hydroxyacyl-CoA = a (3E)-enoyl-CoA + H2O</text>
        <dbReference type="Rhea" id="RHEA:20724"/>
        <dbReference type="ChEBI" id="CHEBI:15377"/>
        <dbReference type="ChEBI" id="CHEBI:58521"/>
        <dbReference type="ChEBI" id="CHEBI:137480"/>
        <dbReference type="EC" id="4.2.1.17"/>
    </reaction>
</comment>
<accession>A0A160T366</accession>
<dbReference type="EC" id="4.2.1.17" evidence="3"/>
<dbReference type="InterPro" id="IPR001753">
    <property type="entry name" value="Enoyl-CoA_hydra/iso"/>
</dbReference>
<keyword evidence="4" id="KW-0276">Fatty acid metabolism</keyword>
<dbReference type="GO" id="GO:0006635">
    <property type="term" value="P:fatty acid beta-oxidation"/>
    <property type="evidence" value="ECO:0007669"/>
    <property type="project" value="TreeGrafter"/>
</dbReference>
<evidence type="ECO:0000256" key="7">
    <source>
        <dbReference type="ARBA" id="ARBA00023709"/>
    </source>
</evidence>
<evidence type="ECO:0000256" key="8">
    <source>
        <dbReference type="ARBA" id="ARBA00023717"/>
    </source>
</evidence>
<evidence type="ECO:0000256" key="2">
    <source>
        <dbReference type="ARBA" id="ARBA00005254"/>
    </source>
</evidence>
<dbReference type="InterPro" id="IPR018376">
    <property type="entry name" value="Enoyl-CoA_hyd/isom_CS"/>
</dbReference>
<organism evidence="11 12">
    <name type="scientific">Candidatus Promineifilum breve</name>
    <dbReference type="NCBI Taxonomy" id="1806508"/>
    <lineage>
        <taxon>Bacteria</taxon>
        <taxon>Bacillati</taxon>
        <taxon>Chloroflexota</taxon>
        <taxon>Ardenticatenia</taxon>
        <taxon>Candidatus Promineifilales</taxon>
        <taxon>Candidatus Promineifilaceae</taxon>
        <taxon>Candidatus Promineifilum</taxon>
    </lineage>
</organism>
<comment type="similarity">
    <text evidence="2 10">Belongs to the enoyl-CoA hydratase/isomerase family.</text>
</comment>
<evidence type="ECO:0000256" key="6">
    <source>
        <dbReference type="ARBA" id="ARBA00023239"/>
    </source>
</evidence>
<dbReference type="CDD" id="cd06558">
    <property type="entry name" value="crotonase-like"/>
    <property type="match status" value="1"/>
</dbReference>
<dbReference type="PANTHER" id="PTHR11941:SF54">
    <property type="entry name" value="ENOYL-COA HYDRATASE, MITOCHONDRIAL"/>
    <property type="match status" value="1"/>
</dbReference>
<sequence>MTYENILTRVEGRAGIVTLNRPKALNALNRELMTELMDALAAFDGDPAVGCMVVTGSERAFAAGADIKEMATATPTTMMTNSFIDLWDRLRGVGKPIIAAVSGFALGGGCELAMACDMIVASETAQFGQPEINLGVIPGAGGTQRMTLAVGKAVAMEMVLNARYLSAAEALQHGLVNRVYPVEVYLEEAIRLANEIAGRAPVAVRLAKEAVNAVFEMPLRAGLDHERRLFYLLFGTADQKEGMEAFVNKRRPTWTGS</sequence>
<evidence type="ECO:0000256" key="9">
    <source>
        <dbReference type="ARBA" id="ARBA00068643"/>
    </source>
</evidence>
<dbReference type="InterPro" id="IPR014748">
    <property type="entry name" value="Enoyl-CoA_hydra_C"/>
</dbReference>
<keyword evidence="5" id="KW-0443">Lipid metabolism</keyword>
<dbReference type="KEGG" id="pbf:CFX0092_A2713"/>
<evidence type="ECO:0000256" key="10">
    <source>
        <dbReference type="RuleBase" id="RU003707"/>
    </source>
</evidence>
<evidence type="ECO:0000256" key="1">
    <source>
        <dbReference type="ARBA" id="ARBA00002994"/>
    </source>
</evidence>
<protein>
    <recommendedName>
        <fullName evidence="9">Probable enoyl-CoA hydratase echA8</fullName>
        <ecNumber evidence="3">4.2.1.17</ecNumber>
    </recommendedName>
</protein>
<keyword evidence="12" id="KW-1185">Reference proteome</keyword>
<dbReference type="OrthoDB" id="9777977at2"/>
<evidence type="ECO:0000313" key="12">
    <source>
        <dbReference type="Proteomes" id="UP000215027"/>
    </source>
</evidence>
<keyword evidence="6 11" id="KW-0456">Lyase</keyword>
<dbReference type="InterPro" id="IPR029045">
    <property type="entry name" value="ClpP/crotonase-like_dom_sf"/>
</dbReference>
<evidence type="ECO:0000256" key="3">
    <source>
        <dbReference type="ARBA" id="ARBA00012076"/>
    </source>
</evidence>